<name>A0A8X6P2K8_NEPPI</name>
<feature type="transmembrane region" description="Helical" evidence="1">
    <location>
        <begin position="75"/>
        <end position="97"/>
    </location>
</feature>
<keyword evidence="1" id="KW-1133">Transmembrane helix</keyword>
<comment type="caution">
    <text evidence="2">The sequence shown here is derived from an EMBL/GenBank/DDBJ whole genome shotgun (WGS) entry which is preliminary data.</text>
</comment>
<keyword evidence="3" id="KW-1185">Reference proteome</keyword>
<gene>
    <name evidence="2" type="primary">AVEN_264953_1</name>
    <name evidence="2" type="ORF">NPIL_650151</name>
</gene>
<dbReference type="AlphaFoldDB" id="A0A8X6P2K8"/>
<evidence type="ECO:0000313" key="3">
    <source>
        <dbReference type="Proteomes" id="UP000887013"/>
    </source>
</evidence>
<evidence type="ECO:0000313" key="2">
    <source>
        <dbReference type="EMBL" id="GFT44999.1"/>
    </source>
</evidence>
<reference evidence="2" key="1">
    <citation type="submission" date="2020-08" db="EMBL/GenBank/DDBJ databases">
        <title>Multicomponent nature underlies the extraordinary mechanical properties of spider dragline silk.</title>
        <authorList>
            <person name="Kono N."/>
            <person name="Nakamura H."/>
            <person name="Mori M."/>
            <person name="Yoshida Y."/>
            <person name="Ohtoshi R."/>
            <person name="Malay A.D."/>
            <person name="Moran D.A.P."/>
            <person name="Tomita M."/>
            <person name="Numata K."/>
            <person name="Arakawa K."/>
        </authorList>
    </citation>
    <scope>NUCLEOTIDE SEQUENCE</scope>
</reference>
<dbReference type="EMBL" id="BMAW01064393">
    <property type="protein sequence ID" value="GFT44999.1"/>
    <property type="molecule type" value="Genomic_DNA"/>
</dbReference>
<organism evidence="2 3">
    <name type="scientific">Nephila pilipes</name>
    <name type="common">Giant wood spider</name>
    <name type="synonym">Nephila maculata</name>
    <dbReference type="NCBI Taxonomy" id="299642"/>
    <lineage>
        <taxon>Eukaryota</taxon>
        <taxon>Metazoa</taxon>
        <taxon>Ecdysozoa</taxon>
        <taxon>Arthropoda</taxon>
        <taxon>Chelicerata</taxon>
        <taxon>Arachnida</taxon>
        <taxon>Araneae</taxon>
        <taxon>Araneomorphae</taxon>
        <taxon>Entelegynae</taxon>
        <taxon>Araneoidea</taxon>
        <taxon>Nephilidae</taxon>
        <taxon>Nephila</taxon>
    </lineage>
</organism>
<feature type="transmembrane region" description="Helical" evidence="1">
    <location>
        <begin position="42"/>
        <end position="63"/>
    </location>
</feature>
<keyword evidence="1" id="KW-0812">Transmembrane</keyword>
<sequence length="196" mass="22134">MKNAFNKQLDIACPLSATKLTDSYLEIIRDIECFEELFSAPVFILVFKDFCTVSIIIMDMMYVKNWMSKLMIEAVFYLLYIFVTLGVLTVCAANIPLEMQRIKSVLLNKMSVSSLHGGLLCHDKSFELLLKREACVLTACNMFNFDRGFLMKSLVTVIAQAVVVFQLGSSLQEGFPRVPPKDLNSTLNKISTPRPI</sequence>
<proteinExistence type="predicted"/>
<keyword evidence="1" id="KW-0472">Membrane</keyword>
<evidence type="ECO:0000256" key="1">
    <source>
        <dbReference type="SAM" id="Phobius"/>
    </source>
</evidence>
<dbReference type="OrthoDB" id="6435694at2759"/>
<accession>A0A8X6P2K8</accession>
<dbReference type="Proteomes" id="UP000887013">
    <property type="component" value="Unassembled WGS sequence"/>
</dbReference>
<protein>
    <submittedName>
        <fullName evidence="2">Uncharacterized protein</fullName>
    </submittedName>
</protein>